<dbReference type="InterPro" id="IPR036866">
    <property type="entry name" value="RibonucZ/Hydroxyglut_hydro"/>
</dbReference>
<dbReference type="AlphaFoldDB" id="A0A0M2P5F0"/>
<sequence>MIIEFLGTSGGIPTLYQSVSQHKDAQKRTGPGIFIHDLQLLIDTSEDIFQQLRQSKIGDIKYGIYSHWHPDHTMGIRIWETLNFDFIHKIPKSKTTTVYITTQEVEDFKAYFARWEYVQYLESLGVINLVIVDNDAEISFDGTTIEWIQLAEQFAFGFYLTINTKRILIIPDEIKDFRPTEKLKKVDVAILPFGSNEVNPITNERIHPKGMLNALGEATFDECVTIAKAINAKHTYFTHIEATESLTKTQIKQLEEQLAEDGLKSTIAFDGLKIQI</sequence>
<dbReference type="SUPFAM" id="SSF56281">
    <property type="entry name" value="Metallo-hydrolase/oxidoreductase"/>
    <property type="match status" value="1"/>
</dbReference>
<gene>
    <name evidence="2" type="ORF">UF66_1771</name>
</gene>
<evidence type="ECO:0000259" key="1">
    <source>
        <dbReference type="Pfam" id="PF12706"/>
    </source>
</evidence>
<comment type="caution">
    <text evidence="2">The sequence shown here is derived from an EMBL/GenBank/DDBJ whole genome shotgun (WGS) entry which is preliminary data.</text>
</comment>
<dbReference type="Pfam" id="PF12706">
    <property type="entry name" value="Lactamase_B_2"/>
    <property type="match status" value="1"/>
</dbReference>
<dbReference type="InterPro" id="IPR001279">
    <property type="entry name" value="Metallo-B-lactamas"/>
</dbReference>
<feature type="domain" description="Metallo-beta-lactamase" evidence="1">
    <location>
        <begin position="40"/>
        <end position="240"/>
    </location>
</feature>
<proteinExistence type="predicted"/>
<evidence type="ECO:0000313" key="3">
    <source>
        <dbReference type="Proteomes" id="UP000034455"/>
    </source>
</evidence>
<organism evidence="2 3">
    <name type="scientific">Staphylococcus cohnii subsp. cohnii</name>
    <dbReference type="NCBI Taxonomy" id="74704"/>
    <lineage>
        <taxon>Bacteria</taxon>
        <taxon>Bacillati</taxon>
        <taxon>Bacillota</taxon>
        <taxon>Bacilli</taxon>
        <taxon>Bacillales</taxon>
        <taxon>Staphylococcaceae</taxon>
        <taxon>Staphylococcus</taxon>
        <taxon>Staphylococcus cohnii species complex</taxon>
    </lineage>
</organism>
<dbReference type="EMBL" id="LAKJ01000003">
    <property type="protein sequence ID" value="KKI65128.1"/>
    <property type="molecule type" value="Genomic_DNA"/>
</dbReference>
<dbReference type="GeneID" id="58096842"/>
<evidence type="ECO:0000313" key="2">
    <source>
        <dbReference type="EMBL" id="KKI65128.1"/>
    </source>
</evidence>
<protein>
    <recommendedName>
        <fullName evidence="1">Metallo-beta-lactamase domain-containing protein</fullName>
    </recommendedName>
</protein>
<dbReference type="PATRIC" id="fig|74704.6.peg.1815"/>
<accession>A0A0M2P5F0</accession>
<name>A0A0M2P5F0_STACC</name>
<reference evidence="2 3" key="1">
    <citation type="submission" date="2015-03" db="EMBL/GenBank/DDBJ databases">
        <title>Genome Assembly of Staphylococcus cohnii subsp. cohnii strain G22B2.</title>
        <authorList>
            <person name="Nair G."/>
            <person name="Kaur G."/>
            <person name="Khatri I."/>
            <person name="Singh N.K."/>
            <person name="Sathyabama S."/>
            <person name="Maurya S.K."/>
            <person name="Subramanian S."/>
            <person name="Agrewala J.N."/>
            <person name="Mayilraj S."/>
        </authorList>
    </citation>
    <scope>NUCLEOTIDE SEQUENCE [LARGE SCALE GENOMIC DNA]</scope>
    <source>
        <strain evidence="2 3">G22B2</strain>
    </source>
</reference>
<dbReference type="RefSeq" id="WP_040029986.1">
    <property type="nucleotide sequence ID" value="NZ_BKAS01000009.1"/>
</dbReference>
<dbReference type="Proteomes" id="UP000034455">
    <property type="component" value="Unassembled WGS sequence"/>
</dbReference>
<dbReference type="Gene3D" id="3.60.15.10">
    <property type="entry name" value="Ribonuclease Z/Hydroxyacylglutathione hydrolase-like"/>
    <property type="match status" value="1"/>
</dbReference>